<name>A0A0K0FLH2_STRVS</name>
<dbReference type="AlphaFoldDB" id="A0A0K0FLH2"/>
<organism evidence="2 3">
    <name type="scientific">Strongyloides venezuelensis</name>
    <name type="common">Threadworm</name>
    <dbReference type="NCBI Taxonomy" id="75913"/>
    <lineage>
        <taxon>Eukaryota</taxon>
        <taxon>Metazoa</taxon>
        <taxon>Ecdysozoa</taxon>
        <taxon>Nematoda</taxon>
        <taxon>Chromadorea</taxon>
        <taxon>Rhabditida</taxon>
        <taxon>Tylenchina</taxon>
        <taxon>Panagrolaimomorpha</taxon>
        <taxon>Strongyloidoidea</taxon>
        <taxon>Strongyloididae</taxon>
        <taxon>Strongyloides</taxon>
    </lineage>
</organism>
<feature type="transmembrane region" description="Helical" evidence="1">
    <location>
        <begin position="176"/>
        <end position="195"/>
    </location>
</feature>
<keyword evidence="1" id="KW-1133">Transmembrane helix</keyword>
<sequence length="196" mass="22970">MDFDDFSGFQLLGCKNNTMKTCKGNACYMRHHKNYGFFLFTSGCLNLTFNDLITINNNQNIGKNVRYCYGNETTVCEMNNKTGTCICSNNLCNEVEEAQYFSEYESSLFENINFNEISHYKYYLPNDPILQDYELRNRQAGRKKTDKPLLYEKFISDSGEKKNFFLNISKSNSWKINSISNFVIIYLIKILLIFLY</sequence>
<accession>A0A0K0FLH2</accession>
<reference evidence="3" key="2">
    <citation type="submission" date="2015-08" db="UniProtKB">
        <authorList>
            <consortium name="WormBaseParasite"/>
        </authorList>
    </citation>
    <scope>IDENTIFICATION</scope>
</reference>
<evidence type="ECO:0000256" key="1">
    <source>
        <dbReference type="SAM" id="Phobius"/>
    </source>
</evidence>
<keyword evidence="1" id="KW-0812">Transmembrane</keyword>
<evidence type="ECO:0000313" key="2">
    <source>
        <dbReference type="Proteomes" id="UP000035680"/>
    </source>
</evidence>
<dbReference type="Proteomes" id="UP000035680">
    <property type="component" value="Unassembled WGS sequence"/>
</dbReference>
<keyword evidence="1" id="KW-0472">Membrane</keyword>
<dbReference type="WBParaSite" id="SVE_0988700.1">
    <property type="protein sequence ID" value="SVE_0988700.1"/>
    <property type="gene ID" value="SVE_0988700"/>
</dbReference>
<keyword evidence="2" id="KW-1185">Reference proteome</keyword>
<proteinExistence type="predicted"/>
<evidence type="ECO:0000313" key="3">
    <source>
        <dbReference type="WBParaSite" id="SVE_0988700.1"/>
    </source>
</evidence>
<protein>
    <submittedName>
        <fullName evidence="3">EB domain-containing protein</fullName>
    </submittedName>
</protein>
<reference evidence="2" key="1">
    <citation type="submission" date="2014-07" db="EMBL/GenBank/DDBJ databases">
        <authorList>
            <person name="Martin A.A"/>
            <person name="De Silva N."/>
        </authorList>
    </citation>
    <scope>NUCLEOTIDE SEQUENCE</scope>
</reference>